<dbReference type="KEGG" id="sjv:SJAV_20840"/>
<dbReference type="InterPro" id="IPR059062">
    <property type="entry name" value="Gins15_C"/>
</dbReference>
<dbReference type="InterPro" id="IPR059061">
    <property type="entry name" value="Gins15_N"/>
</dbReference>
<sequence length="146" mass="17165">MLDEIVLNETLKEESTEIQLKDLYQLISQLRKIRRKYSDDLHKKELSVYEELAESLFELRSSKLIEGINIKGFDSEFLDILNQMKRIYVNFISGKYFTQEDKILCLVKVKFSINDMNLYPGDLILLPLKQVLALITLDYITPIEVE</sequence>
<feature type="domain" description="Gins15 N-terminal" evidence="1">
    <location>
        <begin position="1"/>
        <end position="74"/>
    </location>
</feature>
<feature type="domain" description="Gins15 C-terminal" evidence="2">
    <location>
        <begin position="94"/>
        <end position="144"/>
    </location>
</feature>
<dbReference type="Pfam" id="PF25864">
    <property type="entry name" value="Gins15_N"/>
    <property type="match status" value="1"/>
</dbReference>
<proteinExistence type="predicted"/>
<name>A0AAT9GU30_9CREN</name>
<gene>
    <name evidence="3" type="ORF">SJAV_20840</name>
</gene>
<evidence type="ECO:0008006" key="4">
    <source>
        <dbReference type="Google" id="ProtNLM"/>
    </source>
</evidence>
<accession>A0AAT9GU30</accession>
<dbReference type="GeneID" id="92355035"/>
<reference evidence="3" key="1">
    <citation type="submission" date="2024-03" db="EMBL/GenBank/DDBJ databases">
        <title>Complete genome sequence of Sulfurisphaera javensis strain KD-1.</title>
        <authorList>
            <person name="Sakai H."/>
            <person name="Nur N."/>
            <person name="Suwanto A."/>
            <person name="Kurosawa N."/>
        </authorList>
    </citation>
    <scope>NUCLEOTIDE SEQUENCE</scope>
    <source>
        <strain evidence="3">KD-1</strain>
    </source>
</reference>
<dbReference type="RefSeq" id="WP_369609679.1">
    <property type="nucleotide sequence ID" value="NZ_AP031322.1"/>
</dbReference>
<protein>
    <recommendedName>
        <fullName evidence="4">DNA replication complex GINS family protein</fullName>
    </recommendedName>
</protein>
<dbReference type="AlphaFoldDB" id="A0AAT9GU30"/>
<dbReference type="Pfam" id="PF25865">
    <property type="entry name" value="Gins15_C"/>
    <property type="match status" value="1"/>
</dbReference>
<evidence type="ECO:0000313" key="3">
    <source>
        <dbReference type="EMBL" id="BFH74140.1"/>
    </source>
</evidence>
<dbReference type="EMBL" id="AP031322">
    <property type="protein sequence ID" value="BFH74140.1"/>
    <property type="molecule type" value="Genomic_DNA"/>
</dbReference>
<evidence type="ECO:0000259" key="2">
    <source>
        <dbReference type="Pfam" id="PF25865"/>
    </source>
</evidence>
<evidence type="ECO:0000259" key="1">
    <source>
        <dbReference type="Pfam" id="PF25864"/>
    </source>
</evidence>
<organism evidence="3">
    <name type="scientific">Sulfurisphaera javensis</name>
    <dbReference type="NCBI Taxonomy" id="2049879"/>
    <lineage>
        <taxon>Archaea</taxon>
        <taxon>Thermoproteota</taxon>
        <taxon>Thermoprotei</taxon>
        <taxon>Sulfolobales</taxon>
        <taxon>Sulfolobaceae</taxon>
        <taxon>Sulfurisphaera</taxon>
    </lineage>
</organism>